<name>A0A2H0KDD3_9BACT</name>
<evidence type="ECO:0000256" key="3">
    <source>
        <dbReference type="ARBA" id="ARBA00023054"/>
    </source>
</evidence>
<evidence type="ECO:0000256" key="1">
    <source>
        <dbReference type="ARBA" id="ARBA00004196"/>
    </source>
</evidence>
<dbReference type="InterPro" id="IPR058625">
    <property type="entry name" value="MdtA-like_BSH"/>
</dbReference>
<dbReference type="InterPro" id="IPR058636">
    <property type="entry name" value="Beta-barrel_YknX"/>
</dbReference>
<evidence type="ECO:0000259" key="8">
    <source>
        <dbReference type="Pfam" id="PF25989"/>
    </source>
</evidence>
<dbReference type="Gene3D" id="2.40.50.100">
    <property type="match status" value="2"/>
</dbReference>
<dbReference type="AlphaFoldDB" id="A0A2H0KDD3"/>
<evidence type="ECO:0000259" key="7">
    <source>
        <dbReference type="Pfam" id="PF25917"/>
    </source>
</evidence>
<feature type="compositionally biased region" description="Polar residues" evidence="5">
    <location>
        <begin position="593"/>
        <end position="609"/>
    </location>
</feature>
<dbReference type="GO" id="GO:0030313">
    <property type="term" value="C:cell envelope"/>
    <property type="evidence" value="ECO:0007669"/>
    <property type="project" value="UniProtKB-SubCell"/>
</dbReference>
<feature type="coiled-coil region" evidence="4">
    <location>
        <begin position="344"/>
        <end position="415"/>
    </location>
</feature>
<dbReference type="Gene3D" id="1.10.287.470">
    <property type="entry name" value="Helix hairpin bin"/>
    <property type="match status" value="1"/>
</dbReference>
<dbReference type="PANTHER" id="PTHR32347:SF23">
    <property type="entry name" value="BLL5650 PROTEIN"/>
    <property type="match status" value="1"/>
</dbReference>
<dbReference type="Pfam" id="PF25990">
    <property type="entry name" value="Beta-barrel_YknX"/>
    <property type="match status" value="1"/>
</dbReference>
<protein>
    <submittedName>
        <fullName evidence="10">Uncharacterized protein</fullName>
    </submittedName>
</protein>
<dbReference type="InterPro" id="IPR058637">
    <property type="entry name" value="YknX-like_C"/>
</dbReference>
<feature type="region of interest" description="Disordered" evidence="5">
    <location>
        <begin position="593"/>
        <end position="619"/>
    </location>
</feature>
<dbReference type="Gene3D" id="2.40.30.170">
    <property type="match status" value="1"/>
</dbReference>
<accession>A0A2H0KDD3</accession>
<evidence type="ECO:0000256" key="6">
    <source>
        <dbReference type="SAM" id="Phobius"/>
    </source>
</evidence>
<reference evidence="10 11" key="1">
    <citation type="submission" date="2017-09" db="EMBL/GenBank/DDBJ databases">
        <title>Depth-based differentiation of microbial function through sediment-hosted aquifers and enrichment of novel symbionts in the deep terrestrial subsurface.</title>
        <authorList>
            <person name="Probst A.J."/>
            <person name="Ladd B."/>
            <person name="Jarett J.K."/>
            <person name="Geller-Mcgrath D.E."/>
            <person name="Sieber C.M."/>
            <person name="Emerson J.B."/>
            <person name="Anantharaman K."/>
            <person name="Thomas B.C."/>
            <person name="Malmstrom R."/>
            <person name="Stieglmeier M."/>
            <person name="Klingl A."/>
            <person name="Woyke T."/>
            <person name="Ryan C.M."/>
            <person name="Banfield J.F."/>
        </authorList>
    </citation>
    <scope>NUCLEOTIDE SEQUENCE [LARGE SCALE GENOMIC DNA]</scope>
    <source>
        <strain evidence="10">CG11_big_fil_rev_8_21_14_0_20_46_11</strain>
    </source>
</reference>
<comment type="subcellular location">
    <subcellularLocation>
        <location evidence="1">Cell envelope</location>
    </subcellularLocation>
</comment>
<evidence type="ECO:0000313" key="10">
    <source>
        <dbReference type="EMBL" id="PIQ68394.1"/>
    </source>
</evidence>
<dbReference type="Pfam" id="PF25989">
    <property type="entry name" value="YknX_C"/>
    <property type="match status" value="1"/>
</dbReference>
<keyword evidence="6" id="KW-1133">Transmembrane helix</keyword>
<evidence type="ECO:0000313" key="11">
    <source>
        <dbReference type="Proteomes" id="UP000229342"/>
    </source>
</evidence>
<dbReference type="GO" id="GO:0022857">
    <property type="term" value="F:transmembrane transporter activity"/>
    <property type="evidence" value="ECO:0007669"/>
    <property type="project" value="InterPro"/>
</dbReference>
<dbReference type="Gene3D" id="6.20.50.140">
    <property type="match status" value="1"/>
</dbReference>
<dbReference type="SUPFAM" id="SSF111369">
    <property type="entry name" value="HlyD-like secretion proteins"/>
    <property type="match status" value="2"/>
</dbReference>
<dbReference type="Proteomes" id="UP000229342">
    <property type="component" value="Unassembled WGS sequence"/>
</dbReference>
<comment type="similarity">
    <text evidence="2">Belongs to the membrane fusion protein (MFP) (TC 8.A.1) family.</text>
</comment>
<feature type="transmembrane region" description="Helical" evidence="6">
    <location>
        <begin position="7"/>
        <end position="30"/>
    </location>
</feature>
<evidence type="ECO:0000256" key="2">
    <source>
        <dbReference type="ARBA" id="ARBA00009477"/>
    </source>
</evidence>
<evidence type="ECO:0000256" key="5">
    <source>
        <dbReference type="SAM" id="MobiDB-lite"/>
    </source>
</evidence>
<evidence type="ECO:0000259" key="9">
    <source>
        <dbReference type="Pfam" id="PF25990"/>
    </source>
</evidence>
<gene>
    <name evidence="10" type="ORF">COV91_04335</name>
</gene>
<dbReference type="GO" id="GO:0016020">
    <property type="term" value="C:membrane"/>
    <property type="evidence" value="ECO:0007669"/>
    <property type="project" value="InterPro"/>
</dbReference>
<feature type="domain" description="YknX-like beta-barrel" evidence="9">
    <location>
        <begin position="459"/>
        <end position="529"/>
    </location>
</feature>
<organism evidence="10 11">
    <name type="scientific">Candidatus Taylorbacteria bacterium CG11_big_fil_rev_8_21_14_0_20_46_11</name>
    <dbReference type="NCBI Taxonomy" id="1975025"/>
    <lineage>
        <taxon>Bacteria</taxon>
        <taxon>Candidatus Tayloriibacteriota</taxon>
    </lineage>
</organism>
<dbReference type="Pfam" id="PF25917">
    <property type="entry name" value="BSH_RND"/>
    <property type="match status" value="1"/>
</dbReference>
<comment type="caution">
    <text evidence="10">The sequence shown here is derived from an EMBL/GenBank/DDBJ whole genome shotgun (WGS) entry which is preliminary data.</text>
</comment>
<dbReference type="InterPro" id="IPR050465">
    <property type="entry name" value="UPF0194_transport"/>
</dbReference>
<feature type="domain" description="YknX-like C-terminal permuted SH3-like" evidence="8">
    <location>
        <begin position="538"/>
        <end position="602"/>
    </location>
</feature>
<keyword evidence="3 4" id="KW-0175">Coiled coil</keyword>
<dbReference type="NCBIfam" id="TIGR01730">
    <property type="entry name" value="RND_mfp"/>
    <property type="match status" value="1"/>
</dbReference>
<dbReference type="EMBL" id="PCVG01000056">
    <property type="protein sequence ID" value="PIQ68394.1"/>
    <property type="molecule type" value="Genomic_DNA"/>
</dbReference>
<keyword evidence="6" id="KW-0472">Membrane</keyword>
<proteinExistence type="inferred from homology"/>
<evidence type="ECO:0000256" key="4">
    <source>
        <dbReference type="SAM" id="Coils"/>
    </source>
</evidence>
<feature type="domain" description="Multidrug resistance protein MdtA-like barrel-sandwich hybrid" evidence="7">
    <location>
        <begin position="68"/>
        <end position="451"/>
    </location>
</feature>
<sequence>MKKILSFLWRCKFASLLVLAIIAAGGYFGYQKFLKPTASQVEYATEAVSKGIIVSSVSGSGQVSASSQVDISPKVSGTLVSVNVVAGQKVKEGDLIAQIDSRDAARQVSEARAGLETAKLDLKELLAPVDSYTLLQAENSLASARDSLSKLKITQANNLETNRETKAKAEDNLEKSYTDAFNDIADVFLDLPTTITGLYTILYSDEIASAEQTVSPNSNTYALANSISDSNKKSEFQKYAQIAQDNYWKAKNSYDANYENYKQTSRYSSNKDIEVLLKETMETTKEMTEAIKSQINMIEFWIDYRTKNNQSIFSQVSEYQSDLNSYTGGTNSHLSTLLGIQQTIKDYQEDISTADRDLAEMEQNNPLDLAAAERSVAEKEENLADLKAGATELEIRNKELAVTQKENSLLQAQQNYADYFIRAPFDGVIAEINSSKGDSVGSGTTVATIITDQKIAAITLNEIDAAQVKAGQKAALSFDAVPDLSITGEVAEVDALGTIASGVVSYDVKIVFDVQDERIKPGMSASVDIITESRVDVLRAPIGAVKTQGDASYAEVLTNGQPKKKTVTTGLSSDTMIEITSGLEEGEQIITQTKTNGADGAQTKSSGQNERPGGMMGIF</sequence>
<keyword evidence="6" id="KW-0812">Transmembrane</keyword>
<dbReference type="InterPro" id="IPR006143">
    <property type="entry name" value="RND_pump_MFP"/>
</dbReference>
<dbReference type="PANTHER" id="PTHR32347">
    <property type="entry name" value="EFFLUX SYSTEM COMPONENT YKNX-RELATED"/>
    <property type="match status" value="1"/>
</dbReference>